<evidence type="ECO:0000313" key="2">
    <source>
        <dbReference type="EMBL" id="MDP9805986.1"/>
    </source>
</evidence>
<evidence type="ECO:0000313" key="3">
    <source>
        <dbReference type="Proteomes" id="UP001243212"/>
    </source>
</evidence>
<name>A0ABT9NF15_9ACTO</name>
<feature type="compositionally biased region" description="Polar residues" evidence="1">
    <location>
        <begin position="1"/>
        <end position="16"/>
    </location>
</feature>
<feature type="region of interest" description="Disordered" evidence="1">
    <location>
        <begin position="1"/>
        <end position="65"/>
    </location>
</feature>
<keyword evidence="3" id="KW-1185">Reference proteome</keyword>
<protein>
    <submittedName>
        <fullName evidence="2">Uncharacterized protein</fullName>
    </submittedName>
</protein>
<proteinExistence type="predicted"/>
<organism evidence="2 3">
    <name type="scientific">Trueperella bonasi</name>
    <dbReference type="NCBI Taxonomy" id="312286"/>
    <lineage>
        <taxon>Bacteria</taxon>
        <taxon>Bacillati</taxon>
        <taxon>Actinomycetota</taxon>
        <taxon>Actinomycetes</taxon>
        <taxon>Actinomycetales</taxon>
        <taxon>Actinomycetaceae</taxon>
        <taxon>Trueperella</taxon>
    </lineage>
</organism>
<evidence type="ECO:0000256" key="1">
    <source>
        <dbReference type="SAM" id="MobiDB-lite"/>
    </source>
</evidence>
<dbReference type="EMBL" id="JAUSQX010000001">
    <property type="protein sequence ID" value="MDP9805986.1"/>
    <property type="molecule type" value="Genomic_DNA"/>
</dbReference>
<dbReference type="Proteomes" id="UP001243212">
    <property type="component" value="Unassembled WGS sequence"/>
</dbReference>
<comment type="caution">
    <text evidence="2">The sequence shown here is derived from an EMBL/GenBank/DDBJ whole genome shotgun (WGS) entry which is preliminary data.</text>
</comment>
<accession>A0ABT9NF15</accession>
<feature type="compositionally biased region" description="Low complexity" evidence="1">
    <location>
        <begin position="36"/>
        <end position="47"/>
    </location>
</feature>
<sequence>MSSNNVDPAQDQSRFQPGNRPHPPSQNPPGENPTEQMPYQPQPNQQQTWAGHNGPGQGQYVPVLGQNQQHSYAQLQGNACNQYGHPRATSGIQPLQPSAASAVVQAVVGDYALCVSRRSRDIRYCDAG</sequence>
<reference evidence="2 3" key="1">
    <citation type="submission" date="2023-07" db="EMBL/GenBank/DDBJ databases">
        <title>Sequencing the genomes of 1000 actinobacteria strains.</title>
        <authorList>
            <person name="Klenk H.-P."/>
        </authorList>
    </citation>
    <scope>NUCLEOTIDE SEQUENCE [LARGE SCALE GENOMIC DNA]</scope>
    <source>
        <strain evidence="2 3">DSM 17163</strain>
    </source>
</reference>
<gene>
    <name evidence="2" type="ORF">J2S70_000568</name>
</gene>
<feature type="compositionally biased region" description="Pro residues" evidence="1">
    <location>
        <begin position="20"/>
        <end position="31"/>
    </location>
</feature>